<dbReference type="InterPro" id="IPR008323">
    <property type="entry name" value="UCP033563"/>
</dbReference>
<reference evidence="1" key="1">
    <citation type="journal article" date="2016" name="Genome Announc.">
        <title>Draft Genome Sequence of the Syntrophic Lactate-Degrading Bacterium Tepidanaerobacter syntrophicus JLT.</title>
        <authorList>
            <person name="Matsuura N."/>
            <person name="Ohashi A."/>
            <person name="Tourlousse D.M."/>
            <person name="Sekiguchi Y."/>
        </authorList>
    </citation>
    <scope>NUCLEOTIDE SEQUENCE [LARGE SCALE GENOMIC DNA]</scope>
    <source>
        <strain evidence="1">JL</strain>
    </source>
</reference>
<dbReference type="EMBL" id="DF977003">
    <property type="protein sequence ID" value="GAQ25853.1"/>
    <property type="molecule type" value="Genomic_DNA"/>
</dbReference>
<sequence length="416" mass="47870">MAVIRPFRALRPTKDKVAQVAALPYDVVTTEEAKKLVKDNNYSFLHVDKPEIDFDEPVDPYDVRVYKKAGEKLSQMIKEGVYKRDKNPCIYIYQLTRDEKIQQGIVACTSIDDYVNNVIKKHENTLQAKEQDRINHVKYTKAHTGPIMMFYQEDPQISNEIKSWILNHKPIYDFVSVDNVKQTVWIVDDETTIKKLTEMFSKVSSLYIADGHHRAAAAVKVGLEMRQSNPNHTGDEEYNYFLSVIFPDKQLTIMEYNRVIKDLNGFSEKELLEKIEGNFELVYEGKDPFKPRAKHFFGMYINGKWYGLRVRENSFDENDPVGSLDVSILQNLVVSPIFGITNPREDNRIDFVGGVKGIDELARLVDSRKASIAFSLYPTPIDDLIKIADMGLIMPPKSTWFEPKLQSGIFIHSLED</sequence>
<evidence type="ECO:0000313" key="2">
    <source>
        <dbReference type="Proteomes" id="UP000062160"/>
    </source>
</evidence>
<dbReference type="RefSeq" id="WP_059033447.1">
    <property type="nucleotide sequence ID" value="NZ_DF977003.1"/>
</dbReference>
<name>A0A0U9HGN3_9FIRM</name>
<gene>
    <name evidence="1" type="ORF">TSYNT_9102</name>
</gene>
<dbReference type="OrthoDB" id="9781616at2"/>
<protein>
    <submittedName>
        <fullName evidence="1">Uncharacterized conserved protein, DUF1015 family</fullName>
    </submittedName>
</protein>
<keyword evidence="2" id="KW-1185">Reference proteome</keyword>
<dbReference type="STRING" id="224999.GCA_001485475_01889"/>
<dbReference type="AlphaFoldDB" id="A0A0U9HGN3"/>
<evidence type="ECO:0000313" key="1">
    <source>
        <dbReference type="EMBL" id="GAQ25853.1"/>
    </source>
</evidence>
<dbReference type="Pfam" id="PF06245">
    <property type="entry name" value="DUF1015"/>
    <property type="match status" value="1"/>
</dbReference>
<proteinExistence type="predicted"/>
<dbReference type="PANTHER" id="PTHR36454:SF1">
    <property type="entry name" value="DUF1015 DOMAIN-CONTAINING PROTEIN"/>
    <property type="match status" value="1"/>
</dbReference>
<dbReference type="Proteomes" id="UP000062160">
    <property type="component" value="Unassembled WGS sequence"/>
</dbReference>
<organism evidence="1">
    <name type="scientific">Tepidanaerobacter syntrophicus</name>
    <dbReference type="NCBI Taxonomy" id="224999"/>
    <lineage>
        <taxon>Bacteria</taxon>
        <taxon>Bacillati</taxon>
        <taxon>Bacillota</taxon>
        <taxon>Clostridia</taxon>
        <taxon>Thermosediminibacterales</taxon>
        <taxon>Tepidanaerobacteraceae</taxon>
        <taxon>Tepidanaerobacter</taxon>
    </lineage>
</organism>
<dbReference type="PIRSF" id="PIRSF033563">
    <property type="entry name" value="UCP033563"/>
    <property type="match status" value="1"/>
</dbReference>
<accession>A0A0U9HGN3</accession>
<dbReference type="PANTHER" id="PTHR36454">
    <property type="entry name" value="LMO2823 PROTEIN"/>
    <property type="match status" value="1"/>
</dbReference>